<evidence type="ECO:0000313" key="2">
    <source>
        <dbReference type="EMBL" id="MPL74469.1"/>
    </source>
</evidence>
<accession>A0A644U6B3</accession>
<dbReference type="Pfam" id="PF03993">
    <property type="entry name" value="DUF349"/>
    <property type="match status" value="5"/>
</dbReference>
<proteinExistence type="predicted"/>
<dbReference type="InterPro" id="IPR007139">
    <property type="entry name" value="DUF349"/>
</dbReference>
<reference evidence="2" key="1">
    <citation type="submission" date="2019-08" db="EMBL/GenBank/DDBJ databases">
        <authorList>
            <person name="Kucharzyk K."/>
            <person name="Murdoch R.W."/>
            <person name="Higgins S."/>
            <person name="Loffler F."/>
        </authorList>
    </citation>
    <scope>NUCLEOTIDE SEQUENCE</scope>
</reference>
<sequence length="611" mass="72201">MNQELNTSALNEQIGEENLTEITQEESVSDYHDYSAKSLMEIVEIFQQMLERGDQQELYKNADIIKAAFYKVLKREKIAAGFLPPSDSPEVSEEEGEENLVSNNPFAELERGFKELYQNYKTMRSSFILNIEKQKEENLKIKLEIIDELKSLLEKQEDLNHTFPAFRELQNRWKATGPVPQSANKDVWESYQFSIEKFYDFVKINNELRDLDLKKNLEIKIELCSKAEELINDNNVVEAFRKLQKLHEEWRELGPVPKELREEIWERFKKATSAINKRQQEFFERLKEDQKHNLELKAEICEKAEAIAVMENVDGKDWNSLSKQIETLQTEWKNIGFASRKENQKIYDRFRAACDKFYDAKREFYSSFKVQMQDNLDKKIALCEQAEALKDSSDWKKTTDQLINLQKRWKEIGPVARKQSDVVWKRFRAACDEFFANKSKHFSSVDESYDENLKKKLDLIQEINDYKFDTKTSENIDALKDFQTRWSEMGFVPIKEKERVQAAYRHAIDTKFADIRSSENEHKIDRYKKHIKELQNSGRGDRGIRSERDKLVQKFRLMENDIAVWENNMGFFAKSKNADALLLELDKKIARAKEELAQIEEKIKVIDNQQE</sequence>
<organism evidence="2">
    <name type="scientific">bioreactor metagenome</name>
    <dbReference type="NCBI Taxonomy" id="1076179"/>
    <lineage>
        <taxon>unclassified sequences</taxon>
        <taxon>metagenomes</taxon>
        <taxon>ecological metagenomes</taxon>
    </lineage>
</organism>
<keyword evidence="1" id="KW-0175">Coiled coil</keyword>
<gene>
    <name evidence="2" type="ORF">SDC9_20281</name>
</gene>
<feature type="coiled-coil region" evidence="1">
    <location>
        <begin position="575"/>
        <end position="609"/>
    </location>
</feature>
<comment type="caution">
    <text evidence="2">The sequence shown here is derived from an EMBL/GenBank/DDBJ whole genome shotgun (WGS) entry which is preliminary data.</text>
</comment>
<dbReference type="AlphaFoldDB" id="A0A644U6B3"/>
<name>A0A644U6B3_9ZZZZ</name>
<protein>
    <recommendedName>
        <fullName evidence="3">DUF349 domain-containing protein</fullName>
    </recommendedName>
</protein>
<dbReference type="EMBL" id="VSSQ01000080">
    <property type="protein sequence ID" value="MPL74469.1"/>
    <property type="molecule type" value="Genomic_DNA"/>
</dbReference>
<evidence type="ECO:0000256" key="1">
    <source>
        <dbReference type="SAM" id="Coils"/>
    </source>
</evidence>
<evidence type="ECO:0008006" key="3">
    <source>
        <dbReference type="Google" id="ProtNLM"/>
    </source>
</evidence>